<name>A0A1H2MJV0_9ACTN</name>
<dbReference type="SUPFAM" id="SSF63817">
    <property type="entry name" value="Sortase"/>
    <property type="match status" value="1"/>
</dbReference>
<dbReference type="InterPro" id="IPR005754">
    <property type="entry name" value="Sortase"/>
</dbReference>
<evidence type="ECO:0000313" key="4">
    <source>
        <dbReference type="Proteomes" id="UP000198825"/>
    </source>
</evidence>
<dbReference type="STRING" id="546874.SAMN04488544_2176"/>
<dbReference type="InterPro" id="IPR023365">
    <property type="entry name" value="Sortase_dom-sf"/>
</dbReference>
<dbReference type="AlphaFoldDB" id="A0A1H2MJV0"/>
<gene>
    <name evidence="3" type="ORF">SAMN04488544_2176</name>
</gene>
<dbReference type="GO" id="GO:0016787">
    <property type="term" value="F:hydrolase activity"/>
    <property type="evidence" value="ECO:0007669"/>
    <property type="project" value="UniProtKB-KW"/>
</dbReference>
<dbReference type="EMBL" id="LT629799">
    <property type="protein sequence ID" value="SDU93248.1"/>
    <property type="molecule type" value="Genomic_DNA"/>
</dbReference>
<reference evidence="4" key="1">
    <citation type="submission" date="2016-10" db="EMBL/GenBank/DDBJ databases">
        <authorList>
            <person name="Varghese N."/>
            <person name="Submissions S."/>
        </authorList>
    </citation>
    <scope>NUCLEOTIDE SEQUENCE [LARGE SCALE GENOMIC DNA]</scope>
    <source>
        <strain evidence="4">DSM 21743</strain>
    </source>
</reference>
<evidence type="ECO:0000313" key="3">
    <source>
        <dbReference type="EMBL" id="SDU93248.1"/>
    </source>
</evidence>
<keyword evidence="4" id="KW-1185">Reference proteome</keyword>
<dbReference type="RefSeq" id="WP_157719931.1">
    <property type="nucleotide sequence ID" value="NZ_LT629799.1"/>
</dbReference>
<protein>
    <submittedName>
        <fullName evidence="3">Sortase family protein</fullName>
    </submittedName>
</protein>
<dbReference type="InterPro" id="IPR042001">
    <property type="entry name" value="Sortase_F"/>
</dbReference>
<feature type="compositionally biased region" description="Low complexity" evidence="2">
    <location>
        <begin position="50"/>
        <end position="75"/>
    </location>
</feature>
<keyword evidence="1" id="KW-0378">Hydrolase</keyword>
<dbReference type="Gene3D" id="2.40.260.10">
    <property type="entry name" value="Sortase"/>
    <property type="match status" value="1"/>
</dbReference>
<evidence type="ECO:0000256" key="2">
    <source>
        <dbReference type="SAM" id="MobiDB-lite"/>
    </source>
</evidence>
<evidence type="ECO:0000256" key="1">
    <source>
        <dbReference type="ARBA" id="ARBA00022801"/>
    </source>
</evidence>
<proteinExistence type="predicted"/>
<dbReference type="OrthoDB" id="525039at2"/>
<feature type="region of interest" description="Disordered" evidence="2">
    <location>
        <begin position="46"/>
        <end position="93"/>
    </location>
</feature>
<dbReference type="Pfam" id="PF04203">
    <property type="entry name" value="Sortase"/>
    <property type="match status" value="1"/>
</dbReference>
<accession>A0A1H2MJV0</accession>
<dbReference type="Proteomes" id="UP000198825">
    <property type="component" value="Chromosome I"/>
</dbReference>
<organism evidence="3 4">
    <name type="scientific">Microlunatus sagamiharensis</name>
    <dbReference type="NCBI Taxonomy" id="546874"/>
    <lineage>
        <taxon>Bacteria</taxon>
        <taxon>Bacillati</taxon>
        <taxon>Actinomycetota</taxon>
        <taxon>Actinomycetes</taxon>
        <taxon>Propionibacteriales</taxon>
        <taxon>Propionibacteriaceae</taxon>
        <taxon>Microlunatus</taxon>
    </lineage>
</organism>
<dbReference type="CDD" id="cd05829">
    <property type="entry name" value="Sortase_F"/>
    <property type="match status" value="1"/>
</dbReference>
<sequence>MTLATARRGGWLWPAVLVVSALLLAVAGHQLFTPRSVAADVPVTTTVEDPAGTPSVTPSPSPSASSSPTGRASGPRWTTRPAAPRPAPEVVPPERLLARSVGLDLPVVAEGVDDRGQMALPERPTELGWYRFGPTPADRRGAVVLAGHVDSERYGAGPLERAAGLEKGDRIEVRDRAGRTTTYAVGAVQRIRKADFSPDDVFSRSGKPVLRLITCGGPYEPRRGGYQDNLVVTAERR</sequence>